<dbReference type="EMBL" id="CAJEWN010002462">
    <property type="protein sequence ID" value="CAD2203811.1"/>
    <property type="molecule type" value="Genomic_DNA"/>
</dbReference>
<organism evidence="1 2">
    <name type="scientific">Meloidogyne enterolobii</name>
    <name type="common">Root-knot nematode worm</name>
    <name type="synonym">Meloidogyne mayaguensis</name>
    <dbReference type="NCBI Taxonomy" id="390850"/>
    <lineage>
        <taxon>Eukaryota</taxon>
        <taxon>Metazoa</taxon>
        <taxon>Ecdysozoa</taxon>
        <taxon>Nematoda</taxon>
        <taxon>Chromadorea</taxon>
        <taxon>Rhabditida</taxon>
        <taxon>Tylenchina</taxon>
        <taxon>Tylenchomorpha</taxon>
        <taxon>Tylenchoidea</taxon>
        <taxon>Meloidogynidae</taxon>
        <taxon>Meloidogyninae</taxon>
        <taxon>Meloidogyne</taxon>
    </lineage>
</organism>
<gene>
    <name evidence="1" type="ORF">MENT_LOCUS57510</name>
</gene>
<reference evidence="1 2" key="1">
    <citation type="submission" date="2020-08" db="EMBL/GenBank/DDBJ databases">
        <authorList>
            <person name="Koutsovoulos G."/>
            <person name="Danchin GJ E."/>
        </authorList>
    </citation>
    <scope>NUCLEOTIDE SEQUENCE [LARGE SCALE GENOMIC DNA]</scope>
</reference>
<accession>A0A6V7XX55</accession>
<sequence>MNLDEEFCQLLEDHGNSGPHPQIRRRQLRNEEEPLQLIDSIAKQYDNLLSAYNELNTEFETNSTGVQNIPMVKVHYLGNHEMQQRIDADTNQLNIRLQQIPNELMGIIEDMQKIYDHHKEGNYMELMYPRK</sequence>
<proteinExistence type="predicted"/>
<dbReference type="Proteomes" id="UP000580250">
    <property type="component" value="Unassembled WGS sequence"/>
</dbReference>
<name>A0A6V7XX55_MELEN</name>
<protein>
    <submittedName>
        <fullName evidence="1">Uncharacterized protein</fullName>
    </submittedName>
</protein>
<evidence type="ECO:0000313" key="2">
    <source>
        <dbReference type="Proteomes" id="UP000580250"/>
    </source>
</evidence>
<comment type="caution">
    <text evidence="1">The sequence shown here is derived from an EMBL/GenBank/DDBJ whole genome shotgun (WGS) entry which is preliminary data.</text>
</comment>
<evidence type="ECO:0000313" key="1">
    <source>
        <dbReference type="EMBL" id="CAD2203811.1"/>
    </source>
</evidence>
<dbReference type="AlphaFoldDB" id="A0A6V7XX55"/>